<keyword evidence="4" id="KW-1015">Disulfide bond</keyword>
<dbReference type="CDD" id="cd02956">
    <property type="entry name" value="ybbN"/>
    <property type="match status" value="1"/>
</dbReference>
<dbReference type="Gene3D" id="1.25.40.10">
    <property type="entry name" value="Tetratricopeptide repeat domain"/>
    <property type="match status" value="1"/>
</dbReference>
<evidence type="ECO:0000313" key="9">
    <source>
        <dbReference type="EMBL" id="KWX07983.1"/>
    </source>
</evidence>
<reference evidence="7" key="4">
    <citation type="submission" date="2015-04" db="EMBL/GenBank/DDBJ databases">
        <title>Physiological reanalysis, assessment of diazotrophy, and genome sequences of multiple isolates of Streptomyces thermoautotrophicus.</title>
        <authorList>
            <person name="MacKellar D.C."/>
            <person name="Lieber L."/>
            <person name="Norman J."/>
            <person name="Bolger A."/>
            <person name="Tobin C."/>
            <person name="Murray J.W."/>
            <person name="Woodward J."/>
            <person name="Friesen M."/>
            <person name="Prell J."/>
        </authorList>
    </citation>
    <scope>NUCLEOTIDE SEQUENCE [LARGE SCALE GENOMIC DNA]</scope>
    <source>
        <strain evidence="7">H1</strain>
    </source>
</reference>
<evidence type="ECO:0000259" key="6">
    <source>
        <dbReference type="PROSITE" id="PS51352"/>
    </source>
</evidence>
<keyword evidence="10" id="KW-1185">Reference proteome</keyword>
<dbReference type="Pfam" id="PF00085">
    <property type="entry name" value="Thioredoxin"/>
    <property type="match status" value="1"/>
</dbReference>
<dbReference type="SUPFAM" id="SSF52833">
    <property type="entry name" value="Thioredoxin-like"/>
    <property type="match status" value="1"/>
</dbReference>
<evidence type="ECO:0000256" key="4">
    <source>
        <dbReference type="ARBA" id="ARBA00023157"/>
    </source>
</evidence>
<dbReference type="Pfam" id="PF14561">
    <property type="entry name" value="TPR_20"/>
    <property type="match status" value="1"/>
</dbReference>
<gene>
    <name evidence="7" type="ORF">LI90_1189</name>
    <name evidence="8" type="ORF">TH66_08915</name>
    <name evidence="9" type="ORF">TR74_16850</name>
</gene>
<name>A0A132MP36_9ACTN</name>
<evidence type="ECO:0000256" key="2">
    <source>
        <dbReference type="ARBA" id="ARBA00022448"/>
    </source>
</evidence>
<dbReference type="AlphaFoldDB" id="A0A132MP36"/>
<dbReference type="EMBL" id="LAXD01000001">
    <property type="protein sequence ID" value="KWW99553.1"/>
    <property type="molecule type" value="Genomic_DNA"/>
</dbReference>
<reference evidence="10" key="3">
    <citation type="submission" date="2015-04" db="EMBL/GenBank/DDBJ databases">
        <title>Physiological reanalysis, assessment of diazotrophy, and genome sequences of multiple isolates of Streptomyces thermoautotrophicus.</title>
        <authorList>
            <person name="MacKellar D.C."/>
            <person name="Lieber L."/>
            <person name="Norman J."/>
            <person name="Bolger A."/>
            <person name="Tobin C."/>
            <person name="Murray J.W."/>
            <person name="Chang R."/>
            <person name="Ford T."/>
            <person name="Nguyen P.Q."/>
            <person name="Woodward J."/>
            <person name="Permingeat H."/>
            <person name="Joshi N.S."/>
            <person name="Silver P.A."/>
            <person name="Usadel B."/>
            <person name="Rutherford A.W."/>
            <person name="Friesen M."/>
            <person name="Prell J."/>
        </authorList>
    </citation>
    <scope>NUCLEOTIDE SEQUENCE [LARGE SCALE GENOMIC DNA]</scope>
    <source>
        <strain evidence="10">H1</strain>
    </source>
</reference>
<protein>
    <submittedName>
        <fullName evidence="7 8">Thioredoxin</fullName>
    </submittedName>
</protein>
<evidence type="ECO:0000313" key="8">
    <source>
        <dbReference type="EMBL" id="KWX04051.1"/>
    </source>
</evidence>
<comment type="caution">
    <text evidence="7">The sequence shown here is derived from an EMBL/GenBank/DDBJ whole genome shotgun (WGS) entry which is preliminary data.</text>
</comment>
<evidence type="ECO:0000256" key="3">
    <source>
        <dbReference type="ARBA" id="ARBA00022982"/>
    </source>
</evidence>
<dbReference type="PROSITE" id="PS51352">
    <property type="entry name" value="THIOREDOXIN_2"/>
    <property type="match status" value="1"/>
</dbReference>
<dbReference type="EMBL" id="JYIJ01000016">
    <property type="protein sequence ID" value="KWX04051.1"/>
    <property type="molecule type" value="Genomic_DNA"/>
</dbReference>
<comment type="similarity">
    <text evidence="1">Belongs to the thioredoxin family.</text>
</comment>
<dbReference type="InterPro" id="IPR011990">
    <property type="entry name" value="TPR-like_helical_dom_sf"/>
</dbReference>
<keyword evidence="3" id="KW-0249">Electron transport</keyword>
<organism evidence="7 10">
    <name type="scientific">Carbonactinospora thermoautotrophica</name>
    <dbReference type="NCBI Taxonomy" id="1469144"/>
    <lineage>
        <taxon>Bacteria</taxon>
        <taxon>Bacillati</taxon>
        <taxon>Actinomycetota</taxon>
        <taxon>Actinomycetes</taxon>
        <taxon>Kitasatosporales</taxon>
        <taxon>Carbonactinosporaceae</taxon>
        <taxon>Carbonactinospora</taxon>
    </lineage>
</organism>
<dbReference type="Proteomes" id="UP000070659">
    <property type="component" value="Unassembled WGS sequence"/>
</dbReference>
<dbReference type="PROSITE" id="PS00194">
    <property type="entry name" value="THIOREDOXIN_1"/>
    <property type="match status" value="1"/>
</dbReference>
<dbReference type="RefSeq" id="WP_066885146.1">
    <property type="nucleotide sequence ID" value="NZ_CP171739.1"/>
</dbReference>
<feature type="domain" description="Thioredoxin" evidence="6">
    <location>
        <begin position="27"/>
        <end position="148"/>
    </location>
</feature>
<dbReference type="GO" id="GO:0006950">
    <property type="term" value="P:response to stress"/>
    <property type="evidence" value="ECO:0007669"/>
    <property type="project" value="UniProtKB-ARBA"/>
</dbReference>
<evidence type="ECO:0000313" key="11">
    <source>
        <dbReference type="Proteomes" id="UP000070598"/>
    </source>
</evidence>
<reference evidence="11" key="2">
    <citation type="submission" date="2015-02" db="EMBL/GenBank/DDBJ databases">
        <title>Physiological reanalysis, assessment of diazotrophy, and genome sequences of multiple isolates of Streptomyces thermoautotrophicus.</title>
        <authorList>
            <person name="MacKellar D.C."/>
            <person name="Lieber L."/>
            <person name="Norman J."/>
            <person name="Bolger A."/>
            <person name="Tobin C."/>
            <person name="Murray J.W."/>
            <person name="Friesen M."/>
            <person name="Prell J."/>
        </authorList>
    </citation>
    <scope>NUCLEOTIDE SEQUENCE [LARGE SCALE GENOMIC DNA]</scope>
    <source>
        <strain evidence="11">UBT1</strain>
    </source>
</reference>
<dbReference type="PATRIC" id="fig|1469144.10.peg.1317"/>
<dbReference type="InterPro" id="IPR017937">
    <property type="entry name" value="Thioredoxin_CS"/>
</dbReference>
<evidence type="ECO:0000256" key="1">
    <source>
        <dbReference type="ARBA" id="ARBA00008987"/>
    </source>
</evidence>
<dbReference type="PANTHER" id="PTHR45663:SF11">
    <property type="entry name" value="GEO12009P1"/>
    <property type="match status" value="1"/>
</dbReference>
<dbReference type="Gene3D" id="3.40.30.10">
    <property type="entry name" value="Glutaredoxin"/>
    <property type="match status" value="1"/>
</dbReference>
<proteinExistence type="inferred from homology"/>
<evidence type="ECO:0000313" key="10">
    <source>
        <dbReference type="Proteomes" id="UP000070188"/>
    </source>
</evidence>
<keyword evidence="5" id="KW-0676">Redox-active center</keyword>
<sequence length="304" mass="32096">MQSPHSSRGVDLSALRAAAQQNQQVRAQAGAPQPGTAPGPVVVDVTEATFQQEVVERSMSVPVVLDFWASWCGPCKQLSPILERLAQADGGRWVLAKIDVDANQRLAMAAGVQGIPAVKAVIGGQIVGEFTGAVPEPQVRQWLDQVLQLAARTLPGGGATPAAPQPAPDPALVKAEEAIQRGDLDGAIAAYQEILANEPANAAAKAGLARASLLKRTRDLNPQEVRKNAADRPDDVAAQCAAADLDMLGGHVEDAFARLVDTVRITTGDDRDKARMHLLELFEVLGPDDPRVNKARSALTSVLF</sequence>
<dbReference type="InterPro" id="IPR013766">
    <property type="entry name" value="Thioredoxin_domain"/>
</dbReference>
<dbReference type="OrthoDB" id="5181746at2"/>
<reference evidence="8 12" key="1">
    <citation type="submission" date="2015-02" db="EMBL/GenBank/DDBJ databases">
        <title>Physiological reanalysis, assessment of diazotrophy, and genome sequences of multiple isolates of Streptomyces thermoautotrophicus.</title>
        <authorList>
            <person name="MacKellar D.C."/>
            <person name="Lieber L."/>
            <person name="Norman J."/>
            <person name="Bolger A."/>
            <person name="Tobin C."/>
            <person name="Murray J.W."/>
            <person name="Prell J."/>
        </authorList>
    </citation>
    <scope>NUCLEOTIDE SEQUENCE [LARGE SCALE GENOMIC DNA]</scope>
    <source>
        <strain evidence="8 12">UBT1</strain>
    </source>
</reference>
<evidence type="ECO:0000256" key="5">
    <source>
        <dbReference type="ARBA" id="ARBA00023284"/>
    </source>
</evidence>
<dbReference type="GO" id="GO:0015035">
    <property type="term" value="F:protein-disulfide reductase activity"/>
    <property type="evidence" value="ECO:0007669"/>
    <property type="project" value="TreeGrafter"/>
</dbReference>
<dbReference type="PANTHER" id="PTHR45663">
    <property type="entry name" value="GEO12009P1"/>
    <property type="match status" value="1"/>
</dbReference>
<accession>A0A132MP36</accession>
<dbReference type="InterPro" id="IPR036249">
    <property type="entry name" value="Thioredoxin-like_sf"/>
</dbReference>
<dbReference type="GO" id="GO:0005737">
    <property type="term" value="C:cytoplasm"/>
    <property type="evidence" value="ECO:0007669"/>
    <property type="project" value="TreeGrafter"/>
</dbReference>
<dbReference type="Proteomes" id="UP000070188">
    <property type="component" value="Unassembled WGS sequence"/>
</dbReference>
<keyword evidence="2" id="KW-0813">Transport</keyword>
<evidence type="ECO:0000313" key="12">
    <source>
        <dbReference type="Proteomes" id="UP000070659"/>
    </source>
</evidence>
<evidence type="ECO:0000313" key="7">
    <source>
        <dbReference type="EMBL" id="KWW99553.1"/>
    </source>
</evidence>
<dbReference type="EMBL" id="JYIK01001020">
    <property type="protein sequence ID" value="KWX07983.1"/>
    <property type="molecule type" value="Genomic_DNA"/>
</dbReference>
<dbReference type="Proteomes" id="UP000070598">
    <property type="component" value="Unassembled WGS sequence"/>
</dbReference>
<dbReference type="STRING" id="1469144.LI90_1189"/>